<reference evidence="2" key="1">
    <citation type="journal article" date="2015" name="Nature">
        <title>Complex archaea that bridge the gap between prokaryotes and eukaryotes.</title>
        <authorList>
            <person name="Spang A."/>
            <person name="Saw J.H."/>
            <person name="Jorgensen S.L."/>
            <person name="Zaremba-Niedzwiedzka K."/>
            <person name="Martijn J."/>
            <person name="Lind A.E."/>
            <person name="van Eijk R."/>
            <person name="Schleper C."/>
            <person name="Guy L."/>
            <person name="Ettema T.J."/>
        </authorList>
    </citation>
    <scope>NUCLEOTIDE SEQUENCE</scope>
</reference>
<protein>
    <submittedName>
        <fullName evidence="2">Uncharacterized protein</fullName>
    </submittedName>
</protein>
<keyword evidence="1" id="KW-0812">Transmembrane</keyword>
<comment type="caution">
    <text evidence="2">The sequence shown here is derived from an EMBL/GenBank/DDBJ whole genome shotgun (WGS) entry which is preliminary data.</text>
</comment>
<organism evidence="2">
    <name type="scientific">marine sediment metagenome</name>
    <dbReference type="NCBI Taxonomy" id="412755"/>
    <lineage>
        <taxon>unclassified sequences</taxon>
        <taxon>metagenomes</taxon>
        <taxon>ecological metagenomes</taxon>
    </lineage>
</organism>
<gene>
    <name evidence="2" type="ORF">LCGC14_0302660</name>
</gene>
<keyword evidence="1" id="KW-0472">Membrane</keyword>
<sequence>MDTIQLFGILVFIIIIIHQIREYLYSQMTNFITFVITTDGKVVETLSYTYWFDHAGLVYLSIGDKRVSVPDEYYRLSKTYSITTDNNEITLVYIEESMWAHWALGPPKRRTSPFVSKNRIIGELN</sequence>
<evidence type="ECO:0000313" key="2">
    <source>
        <dbReference type="EMBL" id="KKN83014.1"/>
    </source>
</evidence>
<keyword evidence="1" id="KW-1133">Transmembrane helix</keyword>
<accession>A0A0F9TUK4</accession>
<proteinExistence type="predicted"/>
<feature type="transmembrane region" description="Helical" evidence="1">
    <location>
        <begin position="6"/>
        <end position="24"/>
    </location>
</feature>
<dbReference type="EMBL" id="LAZR01000191">
    <property type="protein sequence ID" value="KKN83014.1"/>
    <property type="molecule type" value="Genomic_DNA"/>
</dbReference>
<name>A0A0F9TUK4_9ZZZZ</name>
<evidence type="ECO:0000256" key="1">
    <source>
        <dbReference type="SAM" id="Phobius"/>
    </source>
</evidence>
<dbReference type="AlphaFoldDB" id="A0A0F9TUK4"/>